<dbReference type="AlphaFoldDB" id="A0A0L0SVI7"/>
<reference evidence="1 2" key="1">
    <citation type="submission" date="2009-11" db="EMBL/GenBank/DDBJ databases">
        <title>Annotation of Allomyces macrogynus ATCC 38327.</title>
        <authorList>
            <consortium name="The Broad Institute Genome Sequencing Platform"/>
            <person name="Russ C."/>
            <person name="Cuomo C."/>
            <person name="Burger G."/>
            <person name="Gray M.W."/>
            <person name="Holland P.W.H."/>
            <person name="King N."/>
            <person name="Lang F.B.F."/>
            <person name="Roger A.J."/>
            <person name="Ruiz-Trillo I."/>
            <person name="Young S.K."/>
            <person name="Zeng Q."/>
            <person name="Gargeya S."/>
            <person name="Fitzgerald M."/>
            <person name="Haas B."/>
            <person name="Abouelleil A."/>
            <person name="Alvarado L."/>
            <person name="Arachchi H.M."/>
            <person name="Berlin A."/>
            <person name="Chapman S.B."/>
            <person name="Gearin G."/>
            <person name="Goldberg J."/>
            <person name="Griggs A."/>
            <person name="Gujja S."/>
            <person name="Hansen M."/>
            <person name="Heiman D."/>
            <person name="Howarth C."/>
            <person name="Larimer J."/>
            <person name="Lui A."/>
            <person name="MacDonald P.J.P."/>
            <person name="McCowen C."/>
            <person name="Montmayeur A."/>
            <person name="Murphy C."/>
            <person name="Neiman D."/>
            <person name="Pearson M."/>
            <person name="Priest M."/>
            <person name="Roberts A."/>
            <person name="Saif S."/>
            <person name="Shea T."/>
            <person name="Sisk P."/>
            <person name="Stolte C."/>
            <person name="Sykes S."/>
            <person name="Wortman J."/>
            <person name="Nusbaum C."/>
            <person name="Birren B."/>
        </authorList>
    </citation>
    <scope>NUCLEOTIDE SEQUENCE [LARGE SCALE GENOMIC DNA]</scope>
    <source>
        <strain evidence="1 2">ATCC 38327</strain>
    </source>
</reference>
<sequence>MAEVMSRLGVLQLVECKFAAGSQCIVMPAVKTCLIDRTVVPKDLTALIDAPILDELQIEVKDPMAGTRNAAVLHLHPDAFDALPHVTTLNLLGRVQWVDNQPPPLEDVTHLVAYACGVNALAQEPHALPSLIDLRIVSTSKFWDDDNDVLKHLPTRPLKQFSAKAVHPRVFWRHHGHAVTAGHGRPQVRLAKADRDTPVDVLELVSNHRLFRWAVVQALIQCPKDKPLSKRVVVNVVFVRDAKDAILSISHTLRALANVMPWEAHLPAKRPAMRVELIVGKDACAVVAPLKSILAAIC</sequence>
<dbReference type="EMBL" id="GG745350">
    <property type="protein sequence ID" value="KNE66598.1"/>
    <property type="molecule type" value="Genomic_DNA"/>
</dbReference>
<keyword evidence="2" id="KW-1185">Reference proteome</keyword>
<gene>
    <name evidence="1" type="ORF">AMAG_19599</name>
</gene>
<dbReference type="Proteomes" id="UP000054350">
    <property type="component" value="Unassembled WGS sequence"/>
</dbReference>
<name>A0A0L0SVI7_ALLM3</name>
<protein>
    <submittedName>
        <fullName evidence="1">Uncharacterized protein</fullName>
    </submittedName>
</protein>
<dbReference type="VEuPathDB" id="FungiDB:AMAG_19599"/>
<proteinExistence type="predicted"/>
<evidence type="ECO:0000313" key="2">
    <source>
        <dbReference type="Proteomes" id="UP000054350"/>
    </source>
</evidence>
<accession>A0A0L0SVI7</accession>
<organism evidence="1 2">
    <name type="scientific">Allomyces macrogynus (strain ATCC 38327)</name>
    <name type="common">Allomyces javanicus var. macrogynus</name>
    <dbReference type="NCBI Taxonomy" id="578462"/>
    <lineage>
        <taxon>Eukaryota</taxon>
        <taxon>Fungi</taxon>
        <taxon>Fungi incertae sedis</taxon>
        <taxon>Blastocladiomycota</taxon>
        <taxon>Blastocladiomycetes</taxon>
        <taxon>Blastocladiales</taxon>
        <taxon>Blastocladiaceae</taxon>
        <taxon>Allomyces</taxon>
    </lineage>
</organism>
<dbReference type="OrthoDB" id="10430987at2759"/>
<reference evidence="2" key="2">
    <citation type="submission" date="2009-11" db="EMBL/GenBank/DDBJ databases">
        <title>The Genome Sequence of Allomyces macrogynus strain ATCC 38327.</title>
        <authorList>
            <consortium name="The Broad Institute Genome Sequencing Platform"/>
            <person name="Russ C."/>
            <person name="Cuomo C."/>
            <person name="Shea T."/>
            <person name="Young S.K."/>
            <person name="Zeng Q."/>
            <person name="Koehrsen M."/>
            <person name="Haas B."/>
            <person name="Borodovsky M."/>
            <person name="Guigo R."/>
            <person name="Alvarado L."/>
            <person name="Berlin A."/>
            <person name="Borenstein D."/>
            <person name="Chen Z."/>
            <person name="Engels R."/>
            <person name="Freedman E."/>
            <person name="Gellesch M."/>
            <person name="Goldberg J."/>
            <person name="Griggs A."/>
            <person name="Gujja S."/>
            <person name="Heiman D."/>
            <person name="Hepburn T."/>
            <person name="Howarth C."/>
            <person name="Jen D."/>
            <person name="Larson L."/>
            <person name="Lewis B."/>
            <person name="Mehta T."/>
            <person name="Park D."/>
            <person name="Pearson M."/>
            <person name="Roberts A."/>
            <person name="Saif S."/>
            <person name="Shenoy N."/>
            <person name="Sisk P."/>
            <person name="Stolte C."/>
            <person name="Sykes S."/>
            <person name="Walk T."/>
            <person name="White J."/>
            <person name="Yandava C."/>
            <person name="Burger G."/>
            <person name="Gray M.W."/>
            <person name="Holland P.W.H."/>
            <person name="King N."/>
            <person name="Lang F.B.F."/>
            <person name="Roger A.J."/>
            <person name="Ruiz-Trillo I."/>
            <person name="Lander E."/>
            <person name="Nusbaum C."/>
        </authorList>
    </citation>
    <scope>NUCLEOTIDE SEQUENCE [LARGE SCALE GENOMIC DNA]</scope>
    <source>
        <strain evidence="2">ATCC 38327</strain>
    </source>
</reference>
<evidence type="ECO:0000313" key="1">
    <source>
        <dbReference type="EMBL" id="KNE66598.1"/>
    </source>
</evidence>